<dbReference type="InterPro" id="IPR050879">
    <property type="entry name" value="Acyltransferase_3"/>
</dbReference>
<name>A0A3M0FTR7_9FLAO</name>
<dbReference type="GO" id="GO:0016747">
    <property type="term" value="F:acyltransferase activity, transferring groups other than amino-acyl groups"/>
    <property type="evidence" value="ECO:0007669"/>
    <property type="project" value="InterPro"/>
</dbReference>
<feature type="transmembrane region" description="Helical" evidence="1">
    <location>
        <begin position="186"/>
        <end position="206"/>
    </location>
</feature>
<reference evidence="3 4" key="1">
    <citation type="submission" date="2018-10" db="EMBL/GenBank/DDBJ databases">
        <title>Dokdonia luteus sp. nov., isolated from sea water.</title>
        <authorList>
            <person name="Zhou L.Y."/>
            <person name="Du Z.J."/>
        </authorList>
    </citation>
    <scope>NUCLEOTIDE SEQUENCE [LARGE SCALE GENOMIC DNA]</scope>
    <source>
        <strain evidence="3 4">SH27</strain>
    </source>
</reference>
<dbReference type="PANTHER" id="PTHR23028">
    <property type="entry name" value="ACETYLTRANSFERASE"/>
    <property type="match status" value="1"/>
</dbReference>
<dbReference type="PANTHER" id="PTHR23028:SF53">
    <property type="entry name" value="ACYL_TRANSF_3 DOMAIN-CONTAINING PROTEIN"/>
    <property type="match status" value="1"/>
</dbReference>
<feature type="transmembrane region" description="Helical" evidence="1">
    <location>
        <begin position="153"/>
        <end position="174"/>
    </location>
</feature>
<evidence type="ECO:0000256" key="1">
    <source>
        <dbReference type="SAM" id="Phobius"/>
    </source>
</evidence>
<dbReference type="Pfam" id="PF01757">
    <property type="entry name" value="Acyl_transf_3"/>
    <property type="match status" value="1"/>
</dbReference>
<dbReference type="EMBL" id="REFV01000024">
    <property type="protein sequence ID" value="RMB56084.1"/>
    <property type="molecule type" value="Genomic_DNA"/>
</dbReference>
<keyword evidence="1" id="KW-0472">Membrane</keyword>
<sequence>MDRIYNLDYLRGLAAFGIMIYHYLTWTYGKYSAESFLGKFGIYGVSIFYILSGLTLYYVYYNRMSFTRDDIFSFFRKRIFRIFPLLWLVTILAIVLSRNIPNFYDLFLNLSGLFGFLKWDTYFSTGAWSIGNELVFYTFLPIFILLSKSYKSMMIVLSISIFSLYVYFAFFLLNEELPLREQWKNYVNPLNQIFLFLIGFLIGLFLDKVKLNNTLLSIGLVASILIFILYPVSGDSINIVTGFNRLGLTACCLLMCASIYKLAIELPSFIHKPLVIIGETSYSIYLLHPLVYSGVGIIITLINAKFFKIEVPTFIKVSLSIAITLLLSYFVYRYYERYFLRFGRQKTTHKTSIK</sequence>
<feature type="domain" description="Acyltransferase 3" evidence="2">
    <location>
        <begin position="4"/>
        <end position="333"/>
    </location>
</feature>
<keyword evidence="1" id="KW-1133">Transmembrane helix</keyword>
<feature type="transmembrane region" description="Helical" evidence="1">
    <location>
        <begin position="40"/>
        <end position="61"/>
    </location>
</feature>
<feature type="transmembrane region" description="Helical" evidence="1">
    <location>
        <begin position="245"/>
        <end position="263"/>
    </location>
</feature>
<feature type="transmembrane region" description="Helical" evidence="1">
    <location>
        <begin position="9"/>
        <end position="28"/>
    </location>
</feature>
<dbReference type="GO" id="GO:0016020">
    <property type="term" value="C:membrane"/>
    <property type="evidence" value="ECO:0007669"/>
    <property type="project" value="TreeGrafter"/>
</dbReference>
<keyword evidence="1" id="KW-0812">Transmembrane</keyword>
<dbReference type="GO" id="GO:0000271">
    <property type="term" value="P:polysaccharide biosynthetic process"/>
    <property type="evidence" value="ECO:0007669"/>
    <property type="project" value="TreeGrafter"/>
</dbReference>
<dbReference type="Proteomes" id="UP000281985">
    <property type="component" value="Unassembled WGS sequence"/>
</dbReference>
<comment type="caution">
    <text evidence="3">The sequence shown here is derived from an EMBL/GenBank/DDBJ whole genome shotgun (WGS) entry which is preliminary data.</text>
</comment>
<feature type="transmembrane region" description="Helical" evidence="1">
    <location>
        <begin position="213"/>
        <end position="233"/>
    </location>
</feature>
<protein>
    <submittedName>
        <fullName evidence="3">Acyltransferase</fullName>
    </submittedName>
</protein>
<organism evidence="3 4">
    <name type="scientific">Dokdonia sinensis</name>
    <dbReference type="NCBI Taxonomy" id="2479847"/>
    <lineage>
        <taxon>Bacteria</taxon>
        <taxon>Pseudomonadati</taxon>
        <taxon>Bacteroidota</taxon>
        <taxon>Flavobacteriia</taxon>
        <taxon>Flavobacteriales</taxon>
        <taxon>Flavobacteriaceae</taxon>
        <taxon>Dokdonia</taxon>
    </lineage>
</organism>
<accession>A0A3M0FTR7</accession>
<evidence type="ECO:0000259" key="2">
    <source>
        <dbReference type="Pfam" id="PF01757"/>
    </source>
</evidence>
<dbReference type="AlphaFoldDB" id="A0A3M0FTR7"/>
<feature type="transmembrane region" description="Helical" evidence="1">
    <location>
        <begin position="82"/>
        <end position="101"/>
    </location>
</feature>
<dbReference type="OrthoDB" id="290051at2"/>
<feature type="transmembrane region" description="Helical" evidence="1">
    <location>
        <begin position="121"/>
        <end position="146"/>
    </location>
</feature>
<keyword evidence="3" id="KW-0808">Transferase</keyword>
<proteinExistence type="predicted"/>
<dbReference type="InterPro" id="IPR002656">
    <property type="entry name" value="Acyl_transf_3_dom"/>
</dbReference>
<feature type="transmembrane region" description="Helical" evidence="1">
    <location>
        <begin position="314"/>
        <end position="335"/>
    </location>
</feature>
<dbReference type="RefSeq" id="WP_121918724.1">
    <property type="nucleotide sequence ID" value="NZ_REFV01000024.1"/>
</dbReference>
<evidence type="ECO:0000313" key="3">
    <source>
        <dbReference type="EMBL" id="RMB56084.1"/>
    </source>
</evidence>
<feature type="transmembrane region" description="Helical" evidence="1">
    <location>
        <begin position="284"/>
        <end position="302"/>
    </location>
</feature>
<keyword evidence="4" id="KW-1185">Reference proteome</keyword>
<keyword evidence="3" id="KW-0012">Acyltransferase</keyword>
<gene>
    <name evidence="3" type="ORF">EAX61_16015</name>
</gene>
<evidence type="ECO:0000313" key="4">
    <source>
        <dbReference type="Proteomes" id="UP000281985"/>
    </source>
</evidence>